<comment type="function">
    <text evidence="8">Probably a riboflavin-binding protein that interacts with the energy-coupling factor (ECF) ABC-transporter complex.</text>
</comment>
<dbReference type="Proteomes" id="UP000016464">
    <property type="component" value="Unassembled WGS sequence"/>
</dbReference>
<dbReference type="AlphaFoldDB" id="U1LL53"/>
<evidence type="ECO:0000256" key="1">
    <source>
        <dbReference type="ARBA" id="ARBA00004651"/>
    </source>
</evidence>
<dbReference type="InterPro" id="IPR025720">
    <property type="entry name" value="RibU"/>
</dbReference>
<dbReference type="GO" id="GO:0032217">
    <property type="term" value="F:riboflavin transmembrane transporter activity"/>
    <property type="evidence" value="ECO:0007669"/>
    <property type="project" value="UniProtKB-UniRule"/>
</dbReference>
<gene>
    <name evidence="10" type="ORF">M467_13330</name>
</gene>
<dbReference type="PATRIC" id="fig|1345023.5.peg.354"/>
<dbReference type="eggNOG" id="COG3601">
    <property type="taxonomic scope" value="Bacteria"/>
</dbReference>
<dbReference type="Pfam" id="PF12822">
    <property type="entry name" value="ECF_trnsprt"/>
    <property type="match status" value="1"/>
</dbReference>
<keyword evidence="4 8" id="KW-1003">Cell membrane</keyword>
<comment type="caution">
    <text evidence="10">The sequence shown here is derived from an EMBL/GenBank/DDBJ whole genome shotgun (WGS) entry which is preliminary data.</text>
</comment>
<keyword evidence="7 8" id="KW-0472">Membrane</keyword>
<reference evidence="10 11" key="1">
    <citation type="journal article" date="2013" name="Genome Announc.">
        <title>Draft Genome Sequence of Exiguobacterium pavilionensis Strain RW-2, with Wide Thermal, Salinity, and pH Tolerance, Isolated from Modern Freshwater Microbialites.</title>
        <authorList>
            <person name="White R.A.III."/>
            <person name="Grassa C.J."/>
            <person name="Suttle C.A."/>
        </authorList>
    </citation>
    <scope>NUCLEOTIDE SEQUENCE [LARGE SCALE GENOMIC DNA]</scope>
    <source>
        <strain evidence="10 11">RW-2</strain>
    </source>
</reference>
<evidence type="ECO:0000256" key="6">
    <source>
        <dbReference type="ARBA" id="ARBA00022989"/>
    </source>
</evidence>
<comment type="similarity">
    <text evidence="2 8">Belongs to the prokaryotic riboflavin transporter (P-RFT) (TC 2.A.87) family.</text>
</comment>
<protein>
    <recommendedName>
        <fullName evidence="8">Riboflavin transporter</fullName>
    </recommendedName>
</protein>
<evidence type="ECO:0000256" key="2">
    <source>
        <dbReference type="ARBA" id="ARBA00005540"/>
    </source>
</evidence>
<proteinExistence type="inferred from homology"/>
<feature type="transmembrane region" description="Helical" evidence="9">
    <location>
        <begin position="33"/>
        <end position="52"/>
    </location>
</feature>
<evidence type="ECO:0000313" key="10">
    <source>
        <dbReference type="EMBL" id="ERG68258.1"/>
    </source>
</evidence>
<evidence type="ECO:0000256" key="4">
    <source>
        <dbReference type="ARBA" id="ARBA00022475"/>
    </source>
</evidence>
<keyword evidence="11" id="KW-1185">Reference proteome</keyword>
<keyword evidence="6 9" id="KW-1133">Transmembrane helix</keyword>
<feature type="transmembrane region" description="Helical" evidence="9">
    <location>
        <begin position="184"/>
        <end position="204"/>
    </location>
</feature>
<keyword evidence="5 9" id="KW-0812">Transmembrane</keyword>
<evidence type="ECO:0000256" key="8">
    <source>
        <dbReference type="PIRNR" id="PIRNR037778"/>
    </source>
</evidence>
<sequence length="219" mass="24084">MFDTIGFFYATGAIHQGATKGEILMKTTRNKRLTTLVTLSMLGAISFVLMLFNFPLPFLPPFLKVDFSDIPALVAGIVFSPLAGVVVVALKNVLYYVFNGGGVPVGEVANFFAGVAFMYPVAWFYHKRKTNKALASGLVAGTITMALSLAILNYLLILPAYAFFFGMTEMAQPAVKTDLVLYGILPFNLIKALLISALFVPLFLKLKPWIERQRMQLQA</sequence>
<dbReference type="PIRSF" id="PIRSF037778">
    <property type="entry name" value="UCP037778_transp_RibU"/>
    <property type="match status" value="1"/>
</dbReference>
<dbReference type="InterPro" id="IPR024529">
    <property type="entry name" value="ECF_trnsprt_substrate-spec"/>
</dbReference>
<accession>U1LL53</accession>
<dbReference type="Gene3D" id="1.10.1760.20">
    <property type="match status" value="1"/>
</dbReference>
<organism evidence="10 11">
    <name type="scientific">Exiguobacterium chiriqhucha RW-2</name>
    <dbReference type="NCBI Taxonomy" id="1345023"/>
    <lineage>
        <taxon>Bacteria</taxon>
        <taxon>Bacillati</taxon>
        <taxon>Bacillota</taxon>
        <taxon>Bacilli</taxon>
        <taxon>Bacillales</taxon>
        <taxon>Bacillales Family XII. Incertae Sedis</taxon>
        <taxon>Exiguobacterium</taxon>
    </lineage>
</organism>
<keyword evidence="3 8" id="KW-0813">Transport</keyword>
<dbReference type="GO" id="GO:0005886">
    <property type="term" value="C:plasma membrane"/>
    <property type="evidence" value="ECO:0007669"/>
    <property type="project" value="UniProtKB-SubCell"/>
</dbReference>
<feature type="transmembrane region" description="Helical" evidence="9">
    <location>
        <begin position="73"/>
        <end position="96"/>
    </location>
</feature>
<feature type="transmembrane region" description="Helical" evidence="9">
    <location>
        <begin position="138"/>
        <end position="164"/>
    </location>
</feature>
<evidence type="ECO:0000313" key="11">
    <source>
        <dbReference type="Proteomes" id="UP000016464"/>
    </source>
</evidence>
<evidence type="ECO:0000256" key="5">
    <source>
        <dbReference type="ARBA" id="ARBA00022692"/>
    </source>
</evidence>
<name>U1LL53_9BACL</name>
<dbReference type="STRING" id="1385984.GCA_000702565_00938"/>
<evidence type="ECO:0000256" key="3">
    <source>
        <dbReference type="ARBA" id="ARBA00022448"/>
    </source>
</evidence>
<dbReference type="PANTHER" id="PTHR38438:SF1">
    <property type="entry name" value="RIBOFLAVIN TRANSPORTER RIBU"/>
    <property type="match status" value="1"/>
</dbReference>
<feature type="transmembrane region" description="Helical" evidence="9">
    <location>
        <begin position="108"/>
        <end position="126"/>
    </location>
</feature>
<evidence type="ECO:0000256" key="7">
    <source>
        <dbReference type="ARBA" id="ARBA00023136"/>
    </source>
</evidence>
<evidence type="ECO:0000256" key="9">
    <source>
        <dbReference type="SAM" id="Phobius"/>
    </source>
</evidence>
<dbReference type="EMBL" id="ATCL01000009">
    <property type="protein sequence ID" value="ERG68258.1"/>
    <property type="molecule type" value="Genomic_DNA"/>
</dbReference>
<comment type="subcellular location">
    <subcellularLocation>
        <location evidence="1">Cell membrane</location>
        <topology evidence="1">Multi-pass membrane protein</topology>
    </subcellularLocation>
</comment>
<dbReference type="PANTHER" id="PTHR38438">
    <property type="entry name" value="RIBOFLAVIN TRANSPORTER RIBU"/>
    <property type="match status" value="1"/>
</dbReference>